<feature type="region of interest" description="Disordered" evidence="1">
    <location>
        <begin position="1"/>
        <end position="52"/>
    </location>
</feature>
<proteinExistence type="predicted"/>
<comment type="caution">
    <text evidence="2">The sequence shown here is derived from an EMBL/GenBank/DDBJ whole genome shotgun (WGS) entry which is preliminary data.</text>
</comment>
<protein>
    <submittedName>
        <fullName evidence="2">Uncharacterized protein</fullName>
    </submittedName>
</protein>
<reference evidence="2 3" key="1">
    <citation type="submission" date="2023-01" db="EMBL/GenBank/DDBJ databases">
        <title>Analysis of 21 Apiospora genomes using comparative genomics revels a genus with tremendous synthesis potential of carbohydrate active enzymes and secondary metabolites.</title>
        <authorList>
            <person name="Sorensen T."/>
        </authorList>
    </citation>
    <scope>NUCLEOTIDE SEQUENCE [LARGE SCALE GENOMIC DNA]</scope>
    <source>
        <strain evidence="2 3">CBS 83171</strain>
    </source>
</reference>
<evidence type="ECO:0000313" key="2">
    <source>
        <dbReference type="EMBL" id="KAK8078325.1"/>
    </source>
</evidence>
<dbReference type="Proteomes" id="UP001446871">
    <property type="component" value="Unassembled WGS sequence"/>
</dbReference>
<evidence type="ECO:0000313" key="3">
    <source>
        <dbReference type="Proteomes" id="UP001446871"/>
    </source>
</evidence>
<keyword evidence="3" id="KW-1185">Reference proteome</keyword>
<accession>A0ABR1W4A2</accession>
<gene>
    <name evidence="2" type="ORF">PG996_004495</name>
</gene>
<organism evidence="2 3">
    <name type="scientific">Apiospora saccharicola</name>
    <dbReference type="NCBI Taxonomy" id="335842"/>
    <lineage>
        <taxon>Eukaryota</taxon>
        <taxon>Fungi</taxon>
        <taxon>Dikarya</taxon>
        <taxon>Ascomycota</taxon>
        <taxon>Pezizomycotina</taxon>
        <taxon>Sordariomycetes</taxon>
        <taxon>Xylariomycetidae</taxon>
        <taxon>Amphisphaeriales</taxon>
        <taxon>Apiosporaceae</taxon>
        <taxon>Apiospora</taxon>
    </lineage>
</organism>
<sequence>MGIRDRFSKFMSKSKRKKKNSSTASETPTIIPAPEVVTAVDPPPKVDDESPSLWDTAYDQLKTRDRGLIEEYEEALLSNRQSNDEAAALLRGLDD</sequence>
<name>A0ABR1W4A2_9PEZI</name>
<dbReference type="EMBL" id="JAQQWM010000002">
    <property type="protein sequence ID" value="KAK8078325.1"/>
    <property type="molecule type" value="Genomic_DNA"/>
</dbReference>
<evidence type="ECO:0000256" key="1">
    <source>
        <dbReference type="SAM" id="MobiDB-lite"/>
    </source>
</evidence>